<dbReference type="AlphaFoldDB" id="A0A061RVE6"/>
<dbReference type="EMBL" id="GBEZ01009657">
    <property type="protein sequence ID" value="JAC75948.1"/>
    <property type="molecule type" value="Transcribed_RNA"/>
</dbReference>
<accession>A0A061RVE6</accession>
<organism evidence="1">
    <name type="scientific">Tetraselmis sp. GSL018</name>
    <dbReference type="NCBI Taxonomy" id="582737"/>
    <lineage>
        <taxon>Eukaryota</taxon>
        <taxon>Viridiplantae</taxon>
        <taxon>Chlorophyta</taxon>
        <taxon>core chlorophytes</taxon>
        <taxon>Chlorodendrophyceae</taxon>
        <taxon>Chlorodendrales</taxon>
        <taxon>Chlorodendraceae</taxon>
        <taxon>Tetraselmis</taxon>
    </lineage>
</organism>
<evidence type="ECO:0000313" key="1">
    <source>
        <dbReference type="EMBL" id="JAC75948.1"/>
    </source>
</evidence>
<proteinExistence type="predicted"/>
<name>A0A061RVE6_9CHLO</name>
<gene>
    <name evidence="1" type="ORF">TSPGSL018_21619</name>
</gene>
<feature type="non-terminal residue" evidence="1">
    <location>
        <position position="67"/>
    </location>
</feature>
<sequence>FTSSRLQAIVLTVLRGDIQLCLSSKKKDNRRKAERAQGTMKLGFVKQQPGIRFCAMWITVVDPELVN</sequence>
<protein>
    <submittedName>
        <fullName evidence="1">Uncharacterized protein</fullName>
    </submittedName>
</protein>
<feature type="non-terminal residue" evidence="1">
    <location>
        <position position="1"/>
    </location>
</feature>
<reference evidence="1" key="1">
    <citation type="submission" date="2014-05" db="EMBL/GenBank/DDBJ databases">
        <title>The transcriptome of the halophilic microalga Tetraselmis sp. GSL018 isolated from the Great Salt Lake, Utah.</title>
        <authorList>
            <person name="Jinkerson R.E."/>
            <person name="D'Adamo S."/>
            <person name="Posewitz M.C."/>
        </authorList>
    </citation>
    <scope>NUCLEOTIDE SEQUENCE</scope>
    <source>
        <strain evidence="1">GSL018</strain>
    </source>
</reference>